<keyword evidence="3" id="KW-1185">Reference proteome</keyword>
<accession>A0A1H6UGI0</accession>
<feature type="transmembrane region" description="Helical" evidence="1">
    <location>
        <begin position="71"/>
        <end position="92"/>
    </location>
</feature>
<feature type="transmembrane region" description="Helical" evidence="1">
    <location>
        <begin position="12"/>
        <end position="38"/>
    </location>
</feature>
<evidence type="ECO:0000313" key="3">
    <source>
        <dbReference type="Proteomes" id="UP000198564"/>
    </source>
</evidence>
<organism evidence="2 3">
    <name type="scientific">Alkalibacterium gilvum</name>
    <dbReference type="NCBI Taxonomy" id="1130080"/>
    <lineage>
        <taxon>Bacteria</taxon>
        <taxon>Bacillati</taxon>
        <taxon>Bacillota</taxon>
        <taxon>Bacilli</taxon>
        <taxon>Lactobacillales</taxon>
        <taxon>Carnobacteriaceae</taxon>
        <taxon>Alkalibacterium</taxon>
    </lineage>
</organism>
<proteinExistence type="predicted"/>
<reference evidence="3" key="1">
    <citation type="submission" date="2016-10" db="EMBL/GenBank/DDBJ databases">
        <authorList>
            <person name="Varghese N."/>
            <person name="Submissions S."/>
        </authorList>
    </citation>
    <scope>NUCLEOTIDE SEQUENCE [LARGE SCALE GENOMIC DNA]</scope>
    <source>
        <strain evidence="3">DSM 25751</strain>
    </source>
</reference>
<feature type="transmembrane region" description="Helical" evidence="1">
    <location>
        <begin position="45"/>
        <end position="65"/>
    </location>
</feature>
<dbReference type="STRING" id="1130080.SAMN04488113_12717"/>
<evidence type="ECO:0000256" key="1">
    <source>
        <dbReference type="SAM" id="Phobius"/>
    </source>
</evidence>
<protein>
    <submittedName>
        <fullName evidence="2">Uncharacterized protein</fullName>
    </submittedName>
</protein>
<dbReference type="RefSeq" id="WP_091635422.1">
    <property type="nucleotide sequence ID" value="NZ_FNYW01000027.1"/>
</dbReference>
<evidence type="ECO:0000313" key="2">
    <source>
        <dbReference type="EMBL" id="SEI86902.1"/>
    </source>
</evidence>
<dbReference type="Proteomes" id="UP000198564">
    <property type="component" value="Unassembled WGS sequence"/>
</dbReference>
<gene>
    <name evidence="2" type="ORF">SAMN04488113_12717</name>
</gene>
<dbReference type="EMBL" id="FNYW01000027">
    <property type="protein sequence ID" value="SEI86902.1"/>
    <property type="molecule type" value="Genomic_DNA"/>
</dbReference>
<keyword evidence="1" id="KW-0812">Transmembrane</keyword>
<keyword evidence="1" id="KW-1133">Transmembrane helix</keyword>
<dbReference type="AlphaFoldDB" id="A0A1H6UGI0"/>
<name>A0A1H6UGI0_9LACT</name>
<sequence>MKNIKYFDEIVLSFILIGSVISLFIFTNNISSITAILLGDIESTMSLNIMSFFTISTTLASIIRVNHTKSSWLWFIPIFTLSFIGTFIYALINFYNKFKKFKEDDKGCAMNAES</sequence>
<keyword evidence="1" id="KW-0472">Membrane</keyword>